<keyword evidence="3" id="KW-1185">Reference proteome</keyword>
<accession>A0A0N1PCD6</accession>
<dbReference type="OMA" id="NCYVVSH"/>
<dbReference type="CDD" id="cd06532">
    <property type="entry name" value="Glyco_transf_25"/>
    <property type="match status" value="1"/>
</dbReference>
<dbReference type="AlphaFoldDB" id="A0A0N1PCD6"/>
<proteinExistence type="predicted"/>
<name>A0A0N1PCD6_LEPSE</name>
<dbReference type="GO" id="GO:0016740">
    <property type="term" value="F:transferase activity"/>
    <property type="evidence" value="ECO:0007669"/>
    <property type="project" value="UniProtKB-KW"/>
</dbReference>
<organism evidence="2 3">
    <name type="scientific">Leptomonas seymouri</name>
    <dbReference type="NCBI Taxonomy" id="5684"/>
    <lineage>
        <taxon>Eukaryota</taxon>
        <taxon>Discoba</taxon>
        <taxon>Euglenozoa</taxon>
        <taxon>Kinetoplastea</taxon>
        <taxon>Metakinetoplastina</taxon>
        <taxon>Trypanosomatida</taxon>
        <taxon>Trypanosomatidae</taxon>
        <taxon>Leishmaniinae</taxon>
        <taxon>Leptomonas</taxon>
    </lineage>
</organism>
<protein>
    <submittedName>
        <fullName evidence="2">Glycosyl transferase-like protein</fullName>
    </submittedName>
</protein>
<feature type="domain" description="Glycosyl transferase family 25" evidence="1">
    <location>
        <begin position="20"/>
        <end position="112"/>
    </location>
</feature>
<reference evidence="2 3" key="1">
    <citation type="journal article" date="2015" name="PLoS Pathog.">
        <title>Leptomonas seymouri: Adaptations to the Dixenous Life Cycle Analyzed by Genome Sequencing, Transcriptome Profiling and Co-infection with Leishmania donovani.</title>
        <authorList>
            <person name="Kraeva N."/>
            <person name="Butenko A."/>
            <person name="Hlavacova J."/>
            <person name="Kostygov A."/>
            <person name="Myskova J."/>
            <person name="Grybchuk D."/>
            <person name="Lestinova T."/>
            <person name="Votypka J."/>
            <person name="Volf P."/>
            <person name="Opperdoes F."/>
            <person name="Flegontov P."/>
            <person name="Lukes J."/>
            <person name="Yurchenko V."/>
        </authorList>
    </citation>
    <scope>NUCLEOTIDE SEQUENCE [LARGE SCALE GENOMIC DNA]</scope>
    <source>
        <strain evidence="2 3">ATCC 30220</strain>
    </source>
</reference>
<gene>
    <name evidence="2" type="ORF">ABL78_3542</name>
</gene>
<dbReference type="InterPro" id="IPR002654">
    <property type="entry name" value="Glyco_trans_25"/>
</dbReference>
<evidence type="ECO:0000259" key="1">
    <source>
        <dbReference type="Pfam" id="PF01755"/>
    </source>
</evidence>
<dbReference type="Proteomes" id="UP000038009">
    <property type="component" value="Unassembled WGS sequence"/>
</dbReference>
<sequence length="288" mass="31867">MHRTFHCLMPTAKPFSLCGVFVINLDRRPDRWEAISQVCARARLASDMIERVTAVDGSLVDVNACYNCGFVSRLGLLRLQEPDDHHIWGMDLNRGALGCALSHIQLWGRIASLSKMGHASIASLPSSSTSLASTSITSSKECYLILEDDAELADDGDSSHRPFLEELQDRMDRVPSNWELVYVGGLDTAGQCDSMRVAKGVAHVPQYHRTTSAYLLTPQGARRLLATCLPLPFQLDTVMTMKVGLPPGLRYAPDAIPYVLDPVSYTLQPPLMRQSAHLGTDIQRFRDQ</sequence>
<dbReference type="EMBL" id="LJSK01000091">
    <property type="protein sequence ID" value="KPI87354.1"/>
    <property type="molecule type" value="Genomic_DNA"/>
</dbReference>
<dbReference type="OrthoDB" id="47375at2759"/>
<dbReference type="Pfam" id="PF01755">
    <property type="entry name" value="Glyco_transf_25"/>
    <property type="match status" value="1"/>
</dbReference>
<dbReference type="VEuPathDB" id="TriTrypDB:Lsey_0091_0080"/>
<evidence type="ECO:0000313" key="2">
    <source>
        <dbReference type="EMBL" id="KPI87354.1"/>
    </source>
</evidence>
<comment type="caution">
    <text evidence="2">The sequence shown here is derived from an EMBL/GenBank/DDBJ whole genome shotgun (WGS) entry which is preliminary data.</text>
</comment>
<keyword evidence="2" id="KW-0808">Transferase</keyword>
<evidence type="ECO:0000313" key="3">
    <source>
        <dbReference type="Proteomes" id="UP000038009"/>
    </source>
</evidence>